<dbReference type="SMART" id="SM00822">
    <property type="entry name" value="PKS_KR"/>
    <property type="match status" value="1"/>
</dbReference>
<name>A0A7K0D3F1_9NOCA</name>
<evidence type="ECO:0000259" key="4">
    <source>
        <dbReference type="SMART" id="SM00822"/>
    </source>
</evidence>
<dbReference type="InterPro" id="IPR036291">
    <property type="entry name" value="NAD(P)-bd_dom_sf"/>
</dbReference>
<keyword evidence="6" id="KW-1185">Reference proteome</keyword>
<dbReference type="NCBIfam" id="NF040690">
    <property type="entry name" value="mycolate_SDR"/>
    <property type="match status" value="1"/>
</dbReference>
<gene>
    <name evidence="5" type="ORF">NRB20_33400</name>
</gene>
<keyword evidence="2" id="KW-0560">Oxidoreductase</keyword>
<evidence type="ECO:0000313" key="6">
    <source>
        <dbReference type="Proteomes" id="UP000438448"/>
    </source>
</evidence>
<comment type="similarity">
    <text evidence="1">Belongs to the short-chain dehydrogenases/reductases (SDR) family.</text>
</comment>
<dbReference type="InterPro" id="IPR057326">
    <property type="entry name" value="KR_dom"/>
</dbReference>
<dbReference type="InterPro" id="IPR002347">
    <property type="entry name" value="SDR_fam"/>
</dbReference>
<feature type="region of interest" description="Disordered" evidence="3">
    <location>
        <begin position="1"/>
        <end position="22"/>
    </location>
</feature>
<dbReference type="GO" id="GO:0016491">
    <property type="term" value="F:oxidoreductase activity"/>
    <property type="evidence" value="ECO:0007669"/>
    <property type="project" value="UniProtKB-KW"/>
</dbReference>
<accession>A0A7K0D3F1</accession>
<evidence type="ECO:0000256" key="2">
    <source>
        <dbReference type="ARBA" id="ARBA00023002"/>
    </source>
</evidence>
<organism evidence="5 6">
    <name type="scientific">Nocardia macrotermitis</name>
    <dbReference type="NCBI Taxonomy" id="2585198"/>
    <lineage>
        <taxon>Bacteria</taxon>
        <taxon>Bacillati</taxon>
        <taxon>Actinomycetota</taxon>
        <taxon>Actinomycetes</taxon>
        <taxon>Mycobacteriales</taxon>
        <taxon>Nocardiaceae</taxon>
        <taxon>Nocardia</taxon>
    </lineage>
</organism>
<dbReference type="PIRSF" id="PIRSF000126">
    <property type="entry name" value="11-beta-HSD1"/>
    <property type="match status" value="1"/>
</dbReference>
<reference evidence="5 6" key="1">
    <citation type="submission" date="2019-10" db="EMBL/GenBank/DDBJ databases">
        <title>Nocardia macrotermitis sp. nov. and Nocardia aurantia sp. nov., isolated from the gut of fungus growing-termite Macrotermes natalensis.</title>
        <authorList>
            <person name="Benndorf R."/>
            <person name="Schwitalla J."/>
            <person name="Martin K."/>
            <person name="De Beer W."/>
            <person name="Kaster A.-K."/>
            <person name="Vollmers J."/>
            <person name="Poulsen M."/>
            <person name="Beemelmanns C."/>
        </authorList>
    </citation>
    <scope>NUCLEOTIDE SEQUENCE [LARGE SCALE GENOMIC DNA]</scope>
    <source>
        <strain evidence="5 6">RB20</strain>
    </source>
</reference>
<feature type="domain" description="Ketoreductase" evidence="4">
    <location>
        <begin position="27"/>
        <end position="208"/>
    </location>
</feature>
<sequence>MLAVDDPGPPGRLPGVSLPAPTSENRAVVTGASSGIGTALAEELARRGYSVILIARRGDLLAELSQRLTDRYGVTAEVRAVDLSDRDQRAPLAAELASRDIAILCNNAGVATFGPVAELDLDFERAVMELNAVAVHDLTLAVLPGMLSRRGGGILITGSAAGNMPIPNNATYAASKAFTNSFSESLRGELTGSGINVTLLAPGPVRTDNPDQDEVGSKVPEFIWVTAAYTAKLSIDALERNKMRVVPGLISKGMSVAGQYSPRALTAPIVGAFYKKLGG</sequence>
<comment type="caution">
    <text evidence="5">The sequence shown here is derived from an EMBL/GenBank/DDBJ whole genome shotgun (WGS) entry which is preliminary data.</text>
</comment>
<dbReference type="PRINTS" id="PR00081">
    <property type="entry name" value="GDHRDH"/>
</dbReference>
<dbReference type="InterPro" id="IPR020904">
    <property type="entry name" value="Sc_DH/Rdtase_CS"/>
</dbReference>
<proteinExistence type="inferred from homology"/>
<evidence type="ECO:0000313" key="5">
    <source>
        <dbReference type="EMBL" id="MQY20239.1"/>
    </source>
</evidence>
<dbReference type="Pfam" id="PF00106">
    <property type="entry name" value="adh_short"/>
    <property type="match status" value="1"/>
</dbReference>
<dbReference type="EMBL" id="WEGK01000006">
    <property type="protein sequence ID" value="MQY20239.1"/>
    <property type="molecule type" value="Genomic_DNA"/>
</dbReference>
<dbReference type="Proteomes" id="UP000438448">
    <property type="component" value="Unassembled WGS sequence"/>
</dbReference>
<dbReference type="Gene3D" id="3.40.50.720">
    <property type="entry name" value="NAD(P)-binding Rossmann-like Domain"/>
    <property type="match status" value="1"/>
</dbReference>
<evidence type="ECO:0000256" key="1">
    <source>
        <dbReference type="ARBA" id="ARBA00006484"/>
    </source>
</evidence>
<dbReference type="PROSITE" id="PS00061">
    <property type="entry name" value="ADH_SHORT"/>
    <property type="match status" value="1"/>
</dbReference>
<evidence type="ECO:0000256" key="3">
    <source>
        <dbReference type="SAM" id="MobiDB-lite"/>
    </source>
</evidence>
<dbReference type="PANTHER" id="PTHR44196">
    <property type="entry name" value="DEHYDROGENASE/REDUCTASE SDR FAMILY MEMBER 7B"/>
    <property type="match status" value="1"/>
</dbReference>
<dbReference type="AlphaFoldDB" id="A0A7K0D3F1"/>
<dbReference type="PANTHER" id="PTHR44196:SF2">
    <property type="entry name" value="SHORT-CHAIN DEHYDROGENASE-RELATED"/>
    <property type="match status" value="1"/>
</dbReference>
<dbReference type="SUPFAM" id="SSF51735">
    <property type="entry name" value="NAD(P)-binding Rossmann-fold domains"/>
    <property type="match status" value="1"/>
</dbReference>
<protein>
    <recommendedName>
        <fullName evidence="4">Ketoreductase domain-containing protein</fullName>
    </recommendedName>
</protein>
<dbReference type="GO" id="GO:0016020">
    <property type="term" value="C:membrane"/>
    <property type="evidence" value="ECO:0007669"/>
    <property type="project" value="TreeGrafter"/>
</dbReference>